<dbReference type="KEGG" id="fcy:FRACYDRAFT_267398"/>
<name>A0A1E7FXF8_9STRA</name>
<dbReference type="OrthoDB" id="66458at2759"/>
<dbReference type="AlphaFoldDB" id="A0A1E7FXF8"/>
<gene>
    <name evidence="2" type="ORF">FRACYDRAFT_267398</name>
</gene>
<evidence type="ECO:0000256" key="1">
    <source>
        <dbReference type="SAM" id="MobiDB-lite"/>
    </source>
</evidence>
<evidence type="ECO:0000313" key="2">
    <source>
        <dbReference type="EMBL" id="OEU22830.1"/>
    </source>
</evidence>
<evidence type="ECO:0000313" key="3">
    <source>
        <dbReference type="Proteomes" id="UP000095751"/>
    </source>
</evidence>
<dbReference type="Proteomes" id="UP000095751">
    <property type="component" value="Unassembled WGS sequence"/>
</dbReference>
<dbReference type="InParanoid" id="A0A1E7FXF8"/>
<sequence>MEEFVELEGKVAEMDIQQKKKVAAAMVELERAKQEKANSGGGFLNKMFGNVLKDTCESNYDCESPEVCCDFGIKKMCCSSGMRVFNGLPPKQQGQMIKVPLTNPNPYPPGDPRNRDPWG</sequence>
<dbReference type="EMBL" id="KV784353">
    <property type="protein sequence ID" value="OEU22830.1"/>
    <property type="molecule type" value="Genomic_DNA"/>
</dbReference>
<protein>
    <submittedName>
        <fullName evidence="2">Uncharacterized protein</fullName>
    </submittedName>
</protein>
<accession>A0A1E7FXF8</accession>
<keyword evidence="3" id="KW-1185">Reference proteome</keyword>
<feature type="region of interest" description="Disordered" evidence="1">
    <location>
        <begin position="94"/>
        <end position="119"/>
    </location>
</feature>
<reference evidence="2 3" key="1">
    <citation type="submission" date="2016-09" db="EMBL/GenBank/DDBJ databases">
        <title>Extensive genetic diversity and differential bi-allelic expression allows diatom success in the polar Southern Ocean.</title>
        <authorList>
            <consortium name="DOE Joint Genome Institute"/>
            <person name="Mock T."/>
            <person name="Otillar R.P."/>
            <person name="Strauss J."/>
            <person name="Dupont C."/>
            <person name="Frickenhaus S."/>
            <person name="Maumus F."/>
            <person name="Mcmullan M."/>
            <person name="Sanges R."/>
            <person name="Schmutz J."/>
            <person name="Toseland A."/>
            <person name="Valas R."/>
            <person name="Veluchamy A."/>
            <person name="Ward B.J."/>
            <person name="Allen A."/>
            <person name="Barry K."/>
            <person name="Falciatore A."/>
            <person name="Ferrante M."/>
            <person name="Fortunato A.E."/>
            <person name="Gloeckner G."/>
            <person name="Gruber A."/>
            <person name="Hipkin R."/>
            <person name="Janech M."/>
            <person name="Kroth P."/>
            <person name="Leese F."/>
            <person name="Lindquist E."/>
            <person name="Lyon B.R."/>
            <person name="Martin J."/>
            <person name="Mayer C."/>
            <person name="Parker M."/>
            <person name="Quesneville H."/>
            <person name="Raymond J."/>
            <person name="Uhlig C."/>
            <person name="Valentin K.U."/>
            <person name="Worden A.Z."/>
            <person name="Armbrust E.V."/>
            <person name="Bowler C."/>
            <person name="Green B."/>
            <person name="Moulton V."/>
            <person name="Van Oosterhout C."/>
            <person name="Grigoriev I."/>
        </authorList>
    </citation>
    <scope>NUCLEOTIDE SEQUENCE [LARGE SCALE GENOMIC DNA]</scope>
    <source>
        <strain evidence="2 3">CCMP1102</strain>
    </source>
</reference>
<proteinExistence type="predicted"/>
<organism evidence="2 3">
    <name type="scientific">Fragilariopsis cylindrus CCMP1102</name>
    <dbReference type="NCBI Taxonomy" id="635003"/>
    <lineage>
        <taxon>Eukaryota</taxon>
        <taxon>Sar</taxon>
        <taxon>Stramenopiles</taxon>
        <taxon>Ochrophyta</taxon>
        <taxon>Bacillariophyta</taxon>
        <taxon>Bacillariophyceae</taxon>
        <taxon>Bacillariophycidae</taxon>
        <taxon>Bacillariales</taxon>
        <taxon>Bacillariaceae</taxon>
        <taxon>Fragilariopsis</taxon>
    </lineage>
</organism>